<dbReference type="InterPro" id="IPR011006">
    <property type="entry name" value="CheY-like_superfamily"/>
</dbReference>
<evidence type="ECO:0000256" key="1">
    <source>
        <dbReference type="ARBA" id="ARBA00000085"/>
    </source>
</evidence>
<dbReference type="OrthoDB" id="518094at2"/>
<accession>A0A1Z4GRB9</accession>
<dbReference type="InterPro" id="IPR004358">
    <property type="entry name" value="Sig_transdc_His_kin-like_C"/>
</dbReference>
<keyword evidence="6 14" id="KW-0418">Kinase</keyword>
<dbReference type="FunFam" id="1.10.287.130:FF:000145">
    <property type="entry name" value="Sensory transduction histidine kinase"/>
    <property type="match status" value="1"/>
</dbReference>
<evidence type="ECO:0000259" key="11">
    <source>
        <dbReference type="PROSITE" id="PS50109"/>
    </source>
</evidence>
<dbReference type="Proteomes" id="UP000218287">
    <property type="component" value="Plasmid Plasmid2 dna"/>
</dbReference>
<evidence type="ECO:0000256" key="5">
    <source>
        <dbReference type="ARBA" id="ARBA00022679"/>
    </source>
</evidence>
<proteinExistence type="inferred from homology"/>
<dbReference type="CDD" id="cd00082">
    <property type="entry name" value="HisKA"/>
    <property type="match status" value="1"/>
</dbReference>
<dbReference type="AlphaFoldDB" id="A0A1Z4GRB9"/>
<dbReference type="InterPro" id="IPR036097">
    <property type="entry name" value="HisK_dim/P_sf"/>
</dbReference>
<evidence type="ECO:0000256" key="8">
    <source>
        <dbReference type="ARBA" id="ARBA00074306"/>
    </source>
</evidence>
<evidence type="ECO:0000256" key="3">
    <source>
        <dbReference type="ARBA" id="ARBA00012438"/>
    </source>
</evidence>
<dbReference type="InterPro" id="IPR000700">
    <property type="entry name" value="PAS-assoc_C"/>
</dbReference>
<dbReference type="PANTHER" id="PTHR43047:SF63">
    <property type="entry name" value="HISTIDINE KINASE"/>
    <property type="match status" value="1"/>
</dbReference>
<feature type="domain" description="Response regulatory" evidence="12">
    <location>
        <begin position="339"/>
        <end position="454"/>
    </location>
</feature>
<dbReference type="CDD" id="cd17546">
    <property type="entry name" value="REC_hyHK_CKI1_RcsC-like"/>
    <property type="match status" value="1"/>
</dbReference>
<protein>
    <recommendedName>
        <fullName evidence="8">Circadian input-output histidine kinase CikA</fullName>
        <ecNumber evidence="3">2.7.13.3</ecNumber>
    </recommendedName>
</protein>
<feature type="modified residue" description="4-aspartylphosphate" evidence="9">
    <location>
        <position position="387"/>
    </location>
</feature>
<dbReference type="SMART" id="SM00448">
    <property type="entry name" value="REC"/>
    <property type="match status" value="1"/>
</dbReference>
<feature type="domain" description="Histidine kinase" evidence="11">
    <location>
        <begin position="72"/>
        <end position="301"/>
    </location>
</feature>
<dbReference type="SUPFAM" id="SSF52172">
    <property type="entry name" value="CheY-like"/>
    <property type="match status" value="1"/>
</dbReference>
<name>A0A1Z4GRB9_9CYAN</name>
<dbReference type="InterPro" id="IPR003661">
    <property type="entry name" value="HisK_dim/P_dom"/>
</dbReference>
<evidence type="ECO:0000313" key="14">
    <source>
        <dbReference type="EMBL" id="BAY20033.1"/>
    </source>
</evidence>
<dbReference type="Gene3D" id="3.40.50.2300">
    <property type="match status" value="1"/>
</dbReference>
<feature type="coiled-coil region" evidence="10">
    <location>
        <begin position="38"/>
        <end position="72"/>
    </location>
</feature>
<evidence type="ECO:0000256" key="7">
    <source>
        <dbReference type="ARBA" id="ARBA00023012"/>
    </source>
</evidence>
<keyword evidence="14" id="KW-0614">Plasmid</keyword>
<dbReference type="Gene3D" id="1.10.287.130">
    <property type="match status" value="1"/>
</dbReference>
<evidence type="ECO:0000259" key="12">
    <source>
        <dbReference type="PROSITE" id="PS50110"/>
    </source>
</evidence>
<keyword evidence="5" id="KW-0808">Transferase</keyword>
<dbReference type="EMBL" id="AP018176">
    <property type="protein sequence ID" value="BAY20033.1"/>
    <property type="molecule type" value="Genomic_DNA"/>
</dbReference>
<evidence type="ECO:0000259" key="13">
    <source>
        <dbReference type="PROSITE" id="PS50113"/>
    </source>
</evidence>
<dbReference type="InterPro" id="IPR005467">
    <property type="entry name" value="His_kinase_dom"/>
</dbReference>
<dbReference type="InterPro" id="IPR036890">
    <property type="entry name" value="HATPase_C_sf"/>
</dbReference>
<evidence type="ECO:0000256" key="10">
    <source>
        <dbReference type="SAM" id="Coils"/>
    </source>
</evidence>
<dbReference type="SMART" id="SM00388">
    <property type="entry name" value="HisKA"/>
    <property type="match status" value="1"/>
</dbReference>
<dbReference type="SUPFAM" id="SSF47384">
    <property type="entry name" value="Homodimeric domain of signal transducing histidine kinase"/>
    <property type="match status" value="1"/>
</dbReference>
<dbReference type="PANTHER" id="PTHR43047">
    <property type="entry name" value="TWO-COMPONENT HISTIDINE PROTEIN KINASE"/>
    <property type="match status" value="1"/>
</dbReference>
<keyword evidence="7" id="KW-0902">Two-component regulatory system</keyword>
<evidence type="ECO:0000256" key="6">
    <source>
        <dbReference type="ARBA" id="ARBA00022777"/>
    </source>
</evidence>
<dbReference type="Gene3D" id="3.30.565.10">
    <property type="entry name" value="Histidine kinase-like ATPase, C-terminal domain"/>
    <property type="match status" value="1"/>
</dbReference>
<evidence type="ECO:0000256" key="9">
    <source>
        <dbReference type="PROSITE-ProRule" id="PRU00169"/>
    </source>
</evidence>
<dbReference type="SUPFAM" id="SSF55874">
    <property type="entry name" value="ATPase domain of HSP90 chaperone/DNA topoisomerase II/histidine kinase"/>
    <property type="match status" value="1"/>
</dbReference>
<evidence type="ECO:0000256" key="4">
    <source>
        <dbReference type="ARBA" id="ARBA00022553"/>
    </source>
</evidence>
<dbReference type="CDD" id="cd16922">
    <property type="entry name" value="HATPase_EvgS-ArcB-TorS-like"/>
    <property type="match status" value="1"/>
</dbReference>
<reference evidence="14 15" key="1">
    <citation type="submission" date="2017-06" db="EMBL/GenBank/DDBJ databases">
        <title>Genome sequencing of cyanobaciteial culture collection at National Institute for Environmental Studies (NIES).</title>
        <authorList>
            <person name="Hirose Y."/>
            <person name="Shimura Y."/>
            <person name="Fujisawa T."/>
            <person name="Nakamura Y."/>
            <person name="Kawachi M."/>
        </authorList>
    </citation>
    <scope>NUCLEOTIDE SEQUENCE [LARGE SCALE GENOMIC DNA]</scope>
    <source>
        <strain evidence="14 15">NIES-21</strain>
        <plasmid evidence="15">Plasmid2 dna</plasmid>
    </source>
</reference>
<geneLocation type="plasmid" evidence="15">
    <name>Plasmid2 dna</name>
</geneLocation>
<dbReference type="Pfam" id="PF00512">
    <property type="entry name" value="HisKA"/>
    <property type="match status" value="1"/>
</dbReference>
<dbReference type="InterPro" id="IPR003594">
    <property type="entry name" value="HATPase_dom"/>
</dbReference>
<keyword evidence="10" id="KW-0175">Coiled coil</keyword>
<dbReference type="EC" id="2.7.13.3" evidence="3"/>
<dbReference type="GO" id="GO:0000155">
    <property type="term" value="F:phosphorelay sensor kinase activity"/>
    <property type="evidence" value="ECO:0007669"/>
    <property type="project" value="InterPro"/>
</dbReference>
<dbReference type="InterPro" id="IPR001789">
    <property type="entry name" value="Sig_transdc_resp-reg_receiver"/>
</dbReference>
<sequence>MADGTTQFATYAITGLKDDRDQVVEIIVEGEGVDFTQRKQAEEQLRQTNEQLAQVNAELARATRLKDEFLANMSHELRTPLTSILGMADMLKQEIYGLLNEKQHQYLEVIFQSGNHLLTLINDILDLAKIESGKMELQILPTSIEALCNSSLNFIKQVAYQKAIKLETRIPTNIGQIDVDELRMRQALINLLSNAIKFTPEKGQVVLEVSREFSTDRLHQHTQQIIRFSIIDTGIGIAPEHLPKLFQSFVQIDSSFNRKYSGTGLGLALVKQIAELHQGTVSVVSTVGQGSRFTITLPSQNCSDFTQMQAMQLERTLPLEQPLQLQDSTVTGLLPAPPLILLAEDNPANIDTFSAYLTSCGFRLIVATNGQEAINLAQQQPDLILMDIQMPGMDGLEAIRQIRADRTLMNVPIIAVTALAMAGDRDKCLAAGATDYLAKPVSLKQLKTMIQQLLLEGGQNTLK</sequence>
<dbReference type="PRINTS" id="PR00344">
    <property type="entry name" value="BCTRLSENSOR"/>
</dbReference>
<gene>
    <name evidence="14" type="ORF">NIES21_59030</name>
</gene>
<dbReference type="Pfam" id="PF02518">
    <property type="entry name" value="HATPase_c"/>
    <property type="match status" value="1"/>
</dbReference>
<comment type="similarity">
    <text evidence="2">In the N-terminal section; belongs to the phytochrome family.</text>
</comment>
<feature type="domain" description="PAC" evidence="13">
    <location>
        <begin position="1"/>
        <end position="47"/>
    </location>
</feature>
<keyword evidence="4 9" id="KW-0597">Phosphoprotein</keyword>
<dbReference type="GO" id="GO:0009927">
    <property type="term" value="F:histidine phosphotransfer kinase activity"/>
    <property type="evidence" value="ECO:0007669"/>
    <property type="project" value="TreeGrafter"/>
</dbReference>
<dbReference type="PROSITE" id="PS50110">
    <property type="entry name" value="RESPONSE_REGULATORY"/>
    <property type="match status" value="1"/>
</dbReference>
<dbReference type="Pfam" id="PF00072">
    <property type="entry name" value="Response_reg"/>
    <property type="match status" value="1"/>
</dbReference>
<dbReference type="PROSITE" id="PS50113">
    <property type="entry name" value="PAC"/>
    <property type="match status" value="1"/>
</dbReference>
<evidence type="ECO:0000256" key="2">
    <source>
        <dbReference type="ARBA" id="ARBA00006402"/>
    </source>
</evidence>
<dbReference type="PROSITE" id="PS50109">
    <property type="entry name" value="HIS_KIN"/>
    <property type="match status" value="1"/>
</dbReference>
<dbReference type="GO" id="GO:0005886">
    <property type="term" value="C:plasma membrane"/>
    <property type="evidence" value="ECO:0007669"/>
    <property type="project" value="TreeGrafter"/>
</dbReference>
<comment type="catalytic activity">
    <reaction evidence="1">
        <text>ATP + protein L-histidine = ADP + protein N-phospho-L-histidine.</text>
        <dbReference type="EC" id="2.7.13.3"/>
    </reaction>
</comment>
<keyword evidence="15" id="KW-1185">Reference proteome</keyword>
<dbReference type="SMART" id="SM00387">
    <property type="entry name" value="HATPase_c"/>
    <property type="match status" value="1"/>
</dbReference>
<dbReference type="FunFam" id="3.30.565.10:FF:000010">
    <property type="entry name" value="Sensor histidine kinase RcsC"/>
    <property type="match status" value="1"/>
</dbReference>
<evidence type="ECO:0000313" key="15">
    <source>
        <dbReference type="Proteomes" id="UP000218287"/>
    </source>
</evidence>
<organism evidence="14 15">
    <name type="scientific">Anabaenopsis circularis NIES-21</name>
    <dbReference type="NCBI Taxonomy" id="1085406"/>
    <lineage>
        <taxon>Bacteria</taxon>
        <taxon>Bacillati</taxon>
        <taxon>Cyanobacteriota</taxon>
        <taxon>Cyanophyceae</taxon>
        <taxon>Nostocales</taxon>
        <taxon>Nodulariaceae</taxon>
        <taxon>Anabaenopsis</taxon>
    </lineage>
</organism>